<dbReference type="EMBL" id="JAABOQ010000004">
    <property type="protein sequence ID" value="NER17803.1"/>
    <property type="molecule type" value="Genomic_DNA"/>
</dbReference>
<dbReference type="InterPro" id="IPR037175">
    <property type="entry name" value="KFase_sf"/>
</dbReference>
<dbReference type="Proteomes" id="UP000474296">
    <property type="component" value="Unassembled WGS sequence"/>
</dbReference>
<sequence length="214" mass="23632">MNDISSKKIVDLTMLIDEEMTGVAITSAKNLAKDGWNASTLHLYSHSGTHMDAPIHFEVTKQTIEQIDANRLISEAWILDLTHLKPKALIGVKEMQPIEQKIKKGESILLHTGWSKKTNTEAYRNDLPRISADLAVWMGKKGVNIIGVESPSIADVNNIEEVTEIHTILMRNNVIIVEGLTNLEQLSKEKITLIAAPLKVKDGDGAPARVLALE</sequence>
<dbReference type="AlphaFoldDB" id="A0A6M0CLF2"/>
<gene>
    <name evidence="1" type="ORF">GWK10_11315</name>
</gene>
<protein>
    <submittedName>
        <fullName evidence="1">Cyclase family protein</fullName>
    </submittedName>
</protein>
<dbReference type="GO" id="GO:0004061">
    <property type="term" value="F:arylformamidase activity"/>
    <property type="evidence" value="ECO:0007669"/>
    <property type="project" value="InterPro"/>
</dbReference>
<keyword evidence="2" id="KW-1185">Reference proteome</keyword>
<name>A0A6M0CLF2_9FLAO</name>
<evidence type="ECO:0000313" key="2">
    <source>
        <dbReference type="Proteomes" id="UP000474296"/>
    </source>
</evidence>
<evidence type="ECO:0000313" key="1">
    <source>
        <dbReference type="EMBL" id="NER17803.1"/>
    </source>
</evidence>
<dbReference type="PANTHER" id="PTHR31118">
    <property type="entry name" value="CYCLASE-LIKE PROTEIN 2"/>
    <property type="match status" value="1"/>
</dbReference>
<dbReference type="PANTHER" id="PTHR31118:SF32">
    <property type="entry name" value="KYNURENINE FORMAMIDASE"/>
    <property type="match status" value="1"/>
</dbReference>
<dbReference type="RefSeq" id="WP_164032475.1">
    <property type="nucleotide sequence ID" value="NZ_JAABOQ010000004.1"/>
</dbReference>
<reference evidence="1 2" key="1">
    <citation type="submission" date="2020-01" db="EMBL/GenBank/DDBJ databases">
        <title>Spongiivirga citrea KCTC 32990T.</title>
        <authorList>
            <person name="Wang G."/>
        </authorList>
    </citation>
    <scope>NUCLEOTIDE SEQUENCE [LARGE SCALE GENOMIC DNA]</scope>
    <source>
        <strain evidence="1 2">KCTC 32990</strain>
    </source>
</reference>
<accession>A0A6M0CLF2</accession>
<dbReference type="GO" id="GO:0019441">
    <property type="term" value="P:L-tryptophan catabolic process to kynurenine"/>
    <property type="evidence" value="ECO:0007669"/>
    <property type="project" value="InterPro"/>
</dbReference>
<dbReference type="InterPro" id="IPR007325">
    <property type="entry name" value="KFase/CYL"/>
</dbReference>
<dbReference type="Gene3D" id="3.50.30.50">
    <property type="entry name" value="Putative cyclase"/>
    <property type="match status" value="1"/>
</dbReference>
<dbReference type="SUPFAM" id="SSF102198">
    <property type="entry name" value="Putative cyclase"/>
    <property type="match status" value="1"/>
</dbReference>
<comment type="caution">
    <text evidence="1">The sequence shown here is derived from an EMBL/GenBank/DDBJ whole genome shotgun (WGS) entry which is preliminary data.</text>
</comment>
<proteinExistence type="predicted"/>
<dbReference type="Pfam" id="PF04199">
    <property type="entry name" value="Cyclase"/>
    <property type="match status" value="1"/>
</dbReference>
<organism evidence="1 2">
    <name type="scientific">Spongiivirga citrea</name>
    <dbReference type="NCBI Taxonomy" id="1481457"/>
    <lineage>
        <taxon>Bacteria</taxon>
        <taxon>Pseudomonadati</taxon>
        <taxon>Bacteroidota</taxon>
        <taxon>Flavobacteriia</taxon>
        <taxon>Flavobacteriales</taxon>
        <taxon>Flavobacteriaceae</taxon>
        <taxon>Spongiivirga</taxon>
    </lineage>
</organism>